<feature type="transmembrane region" description="Helical" evidence="1">
    <location>
        <begin position="40"/>
        <end position="57"/>
    </location>
</feature>
<evidence type="ECO:0000256" key="1">
    <source>
        <dbReference type="SAM" id="Phobius"/>
    </source>
</evidence>
<sequence length="135" mass="14979">MIPDSEGRGKINGGNGPRWKIFIVEKNDKEVSHCWKNLQILTYVLVIVCGIASSKSMGDVSFMFSNKCIFNATLITEMGVNGTRFISSDNFDIVRWGEPSDCDFSQFYPVFSMACAGFLATFFAMCGRGGDTTRK</sequence>
<dbReference type="EMBL" id="CAJVCH010335291">
    <property type="protein sequence ID" value="CAG7815088.1"/>
    <property type="molecule type" value="Genomic_DNA"/>
</dbReference>
<name>A0A8J2L3W2_9HEXA</name>
<keyword evidence="1" id="KW-0472">Membrane</keyword>
<feature type="transmembrane region" description="Helical" evidence="1">
    <location>
        <begin position="107"/>
        <end position="126"/>
    </location>
</feature>
<gene>
    <name evidence="2" type="ORF">AFUS01_LOCUS25790</name>
</gene>
<comment type="caution">
    <text evidence="2">The sequence shown here is derived from an EMBL/GenBank/DDBJ whole genome shotgun (WGS) entry which is preliminary data.</text>
</comment>
<evidence type="ECO:0000313" key="2">
    <source>
        <dbReference type="EMBL" id="CAG7815088.1"/>
    </source>
</evidence>
<reference evidence="2" key="1">
    <citation type="submission" date="2021-06" db="EMBL/GenBank/DDBJ databases">
        <authorList>
            <person name="Hodson N. C."/>
            <person name="Mongue J. A."/>
            <person name="Jaron S. K."/>
        </authorList>
    </citation>
    <scope>NUCLEOTIDE SEQUENCE</scope>
</reference>
<keyword evidence="1" id="KW-0812">Transmembrane</keyword>
<dbReference type="OrthoDB" id="8173371at2759"/>
<proteinExistence type="predicted"/>
<accession>A0A8J2L3W2</accession>
<keyword evidence="1" id="KW-1133">Transmembrane helix</keyword>
<protein>
    <submittedName>
        <fullName evidence="2">Uncharacterized protein</fullName>
    </submittedName>
</protein>
<evidence type="ECO:0000313" key="3">
    <source>
        <dbReference type="Proteomes" id="UP000708208"/>
    </source>
</evidence>
<keyword evidence="3" id="KW-1185">Reference proteome</keyword>
<organism evidence="2 3">
    <name type="scientific">Allacma fusca</name>
    <dbReference type="NCBI Taxonomy" id="39272"/>
    <lineage>
        <taxon>Eukaryota</taxon>
        <taxon>Metazoa</taxon>
        <taxon>Ecdysozoa</taxon>
        <taxon>Arthropoda</taxon>
        <taxon>Hexapoda</taxon>
        <taxon>Collembola</taxon>
        <taxon>Symphypleona</taxon>
        <taxon>Sminthuridae</taxon>
        <taxon>Allacma</taxon>
    </lineage>
</organism>
<dbReference type="AlphaFoldDB" id="A0A8J2L3W2"/>
<dbReference type="Proteomes" id="UP000708208">
    <property type="component" value="Unassembled WGS sequence"/>
</dbReference>